<dbReference type="EMBL" id="RCNT01000006">
    <property type="protein sequence ID" value="RMA41810.1"/>
    <property type="molecule type" value="Genomic_DNA"/>
</dbReference>
<sequence>MHRQSSKKREQIRFLKRVIMSSDDHELIGRIFDLGIVELNFETYEELSQFVDCRYVFHCGMSMRSLVRRVESLNLAGDLIWVDPSDWDTGRQAVDRYAWLNVACDVFLMRLISVFDCVLLFANDVFESGLEARQCTVRGLKKRGVRTELIELLEALQDDHEALRYERNSRIHQGWERTHSSCDETFRMAASFERNGQDLRGADSLGKRINSKRYMKEGLVELQRDHNISLRKLGKRLNEIYDLLSPEFEDRFRAKFRDPDAGFGYRTGLVTSE</sequence>
<dbReference type="Proteomes" id="UP000281343">
    <property type="component" value="Unassembled WGS sequence"/>
</dbReference>
<name>A0A3L9YFV2_9RHOB</name>
<proteinExistence type="predicted"/>
<evidence type="ECO:0000313" key="1">
    <source>
        <dbReference type="EMBL" id="RMA41810.1"/>
    </source>
</evidence>
<keyword evidence="2" id="KW-1185">Reference proteome</keyword>
<reference evidence="1 2" key="1">
    <citation type="submission" date="2018-10" db="EMBL/GenBank/DDBJ databases">
        <authorList>
            <person name="Jung H.S."/>
            <person name="Jeon C.O."/>
        </authorList>
    </citation>
    <scope>NUCLEOTIDE SEQUENCE [LARGE SCALE GENOMIC DNA]</scope>
    <source>
        <strain evidence="1 2">MA-7-27</strain>
    </source>
</reference>
<dbReference type="AlphaFoldDB" id="A0A3L9YFV2"/>
<comment type="caution">
    <text evidence="1">The sequence shown here is derived from an EMBL/GenBank/DDBJ whole genome shotgun (WGS) entry which is preliminary data.</text>
</comment>
<gene>
    <name evidence="1" type="ORF">D9R08_13205</name>
</gene>
<evidence type="ECO:0000313" key="2">
    <source>
        <dbReference type="Proteomes" id="UP000281343"/>
    </source>
</evidence>
<protein>
    <submittedName>
        <fullName evidence="1">Uncharacterized protein</fullName>
    </submittedName>
</protein>
<accession>A0A3L9YFV2</accession>
<organism evidence="1 2">
    <name type="scientific">Rhodophyticola porphyridii</name>
    <dbReference type="NCBI Taxonomy" id="1852017"/>
    <lineage>
        <taxon>Bacteria</taxon>
        <taxon>Pseudomonadati</taxon>
        <taxon>Pseudomonadota</taxon>
        <taxon>Alphaproteobacteria</taxon>
        <taxon>Rhodobacterales</taxon>
        <taxon>Roseobacteraceae</taxon>
        <taxon>Rhodophyticola</taxon>
    </lineage>
</organism>